<evidence type="ECO:0000256" key="12">
    <source>
        <dbReference type="SAM" id="MobiDB-lite"/>
    </source>
</evidence>
<evidence type="ECO:0000256" key="8">
    <source>
        <dbReference type="ARBA" id="ARBA00023049"/>
    </source>
</evidence>
<evidence type="ECO:0000313" key="15">
    <source>
        <dbReference type="Proteomes" id="UP000192872"/>
    </source>
</evidence>
<evidence type="ECO:0000313" key="14">
    <source>
        <dbReference type="EMBL" id="OQW54497.1"/>
    </source>
</evidence>
<dbReference type="GO" id="GO:0006508">
    <property type="term" value="P:proteolysis"/>
    <property type="evidence" value="ECO:0007669"/>
    <property type="project" value="UniProtKB-KW"/>
</dbReference>
<evidence type="ECO:0000256" key="11">
    <source>
        <dbReference type="ARBA" id="ARBA00093666"/>
    </source>
</evidence>
<organism evidence="14 15">
    <name type="scientific">Candidatus Raskinella chloraquaticus</name>
    <dbReference type="NCBI Taxonomy" id="1951219"/>
    <lineage>
        <taxon>Bacteria</taxon>
        <taxon>Pseudomonadati</taxon>
        <taxon>Pseudomonadota</taxon>
        <taxon>Alphaproteobacteria</taxon>
        <taxon>Hyphomicrobiales</taxon>
        <taxon>Phreatobacteraceae</taxon>
        <taxon>Candidatus Raskinella</taxon>
    </lineage>
</organism>
<comment type="cofactor">
    <cofactor evidence="1">
        <name>Zn(2+)</name>
        <dbReference type="ChEBI" id="CHEBI:29105"/>
    </cofactor>
</comment>
<dbReference type="CDD" id="cd14844">
    <property type="entry name" value="Zn-DD-carboxypeptidase_like"/>
    <property type="match status" value="1"/>
</dbReference>
<keyword evidence="7" id="KW-0862">Zinc</keyword>
<evidence type="ECO:0000256" key="3">
    <source>
        <dbReference type="ARBA" id="ARBA00022670"/>
    </source>
</evidence>
<protein>
    <recommendedName>
        <fullName evidence="11">Murein endopeptidase K</fullName>
    </recommendedName>
</protein>
<name>A0A1W9I4G3_9HYPH</name>
<dbReference type="InterPro" id="IPR010275">
    <property type="entry name" value="MepK"/>
</dbReference>
<evidence type="ECO:0000256" key="4">
    <source>
        <dbReference type="ARBA" id="ARBA00022723"/>
    </source>
</evidence>
<dbReference type="GO" id="GO:0046872">
    <property type="term" value="F:metal ion binding"/>
    <property type="evidence" value="ECO:0007669"/>
    <property type="project" value="UniProtKB-KW"/>
</dbReference>
<reference evidence="14 15" key="1">
    <citation type="journal article" date="2017" name="Water Res.">
        <title>Comammox in drinking water systems.</title>
        <authorList>
            <person name="Wang Y."/>
            <person name="Ma L."/>
            <person name="Mao Y."/>
            <person name="Jiang X."/>
            <person name="Xia Y."/>
            <person name="Yu K."/>
            <person name="Li B."/>
            <person name="Zhang T."/>
        </authorList>
    </citation>
    <scope>NUCLEOTIDE SEQUENCE [LARGE SCALE GENOMIC DNA]</scope>
    <source>
        <strain evidence="14">SG_bin8</strain>
    </source>
</reference>
<dbReference type="InterPro" id="IPR009045">
    <property type="entry name" value="Zn_M74/Hedgehog-like"/>
</dbReference>
<evidence type="ECO:0000256" key="13">
    <source>
        <dbReference type="SAM" id="SignalP"/>
    </source>
</evidence>
<evidence type="ECO:0000256" key="6">
    <source>
        <dbReference type="ARBA" id="ARBA00022801"/>
    </source>
</evidence>
<evidence type="ECO:0000256" key="2">
    <source>
        <dbReference type="ARBA" id="ARBA00004776"/>
    </source>
</evidence>
<comment type="pathway">
    <text evidence="2">Cell wall biogenesis; cell wall polysaccharide biosynthesis.</text>
</comment>
<keyword evidence="6" id="KW-0378">Hydrolase</keyword>
<proteinExistence type="inferred from homology"/>
<dbReference type="STRING" id="1827387.A4S15_04645"/>
<dbReference type="SUPFAM" id="SSF55166">
    <property type="entry name" value="Hedgehog/DD-peptidase"/>
    <property type="match status" value="1"/>
</dbReference>
<feature type="signal peptide" evidence="13">
    <location>
        <begin position="1"/>
        <end position="21"/>
    </location>
</feature>
<evidence type="ECO:0000256" key="5">
    <source>
        <dbReference type="ARBA" id="ARBA00022729"/>
    </source>
</evidence>
<dbReference type="Gene3D" id="3.30.1380.10">
    <property type="match status" value="1"/>
</dbReference>
<feature type="region of interest" description="Disordered" evidence="12">
    <location>
        <begin position="254"/>
        <end position="286"/>
    </location>
</feature>
<gene>
    <name evidence="14" type="ORF">A4S15_04645</name>
</gene>
<dbReference type="Proteomes" id="UP000192872">
    <property type="component" value="Unassembled WGS sequence"/>
</dbReference>
<keyword evidence="4" id="KW-0479">Metal-binding</keyword>
<keyword evidence="9" id="KW-0961">Cell wall biogenesis/degradation</keyword>
<evidence type="ECO:0000256" key="1">
    <source>
        <dbReference type="ARBA" id="ARBA00001947"/>
    </source>
</evidence>
<comment type="similarity">
    <text evidence="10">Belongs to the peptidase M15 family.</text>
</comment>
<keyword evidence="8" id="KW-0482">Metalloprotease</keyword>
<comment type="caution">
    <text evidence="14">The sequence shown here is derived from an EMBL/GenBank/DDBJ whole genome shotgun (WGS) entry which is preliminary data.</text>
</comment>
<dbReference type="GO" id="GO:0071555">
    <property type="term" value="P:cell wall organization"/>
    <property type="evidence" value="ECO:0007669"/>
    <property type="project" value="UniProtKB-KW"/>
</dbReference>
<evidence type="ECO:0000256" key="9">
    <source>
        <dbReference type="ARBA" id="ARBA00023316"/>
    </source>
</evidence>
<evidence type="ECO:0000256" key="7">
    <source>
        <dbReference type="ARBA" id="ARBA00022833"/>
    </source>
</evidence>
<accession>A0A1W9I4G3</accession>
<sequence>MKRLALLTVCALSIVPVLSSALQPADANGDTRSLRIKNTHNGESIDVVFKRDGRYDQEGLKKYNWFLRDWRTNEPTEMDPRLLDLVWEVYRDLGGNEPLQLVSGFRSRQTNSFLRSRSAGVAKESQHTRGKAMDFFVPGVALSRIRERGMLRQRGGVGFYPTSGSPFVHLDVGNVRAWPRMTRDQLARLFPDGNTIHLPADGKPLAGYETTLARLGRDGKRGETVLAYAGNSDKQPAESRGGSATNILANLFGAGKSDDEDEDDKKIVSSTQRPVAARAVPPPPTLGVAARDTVGKEPAAAPASDVADTPRAVASPVARPLPRPIVTASLQPPTIGVAEDGAAPVPAPLPRPATSAISRLIPLPLERPREAVGQRPQDELSIAALQTDGEPVAALAPLAARLRDKAGLAAIARLDQPAGAPATGLETQGEQVSALAPLAARLRDEVAKAVLAKLDYRRLDRRTLTPTPMAETAPMTPPSVGNLELTMGPAMLATQFGRRPTPTLSAFGGQAIRAKRPSTI</sequence>
<dbReference type="PANTHER" id="PTHR37425:SF1">
    <property type="entry name" value="OUTER MEMBRANE PROTEIN"/>
    <property type="match status" value="1"/>
</dbReference>
<dbReference type="AlphaFoldDB" id="A0A1W9I4G3"/>
<keyword evidence="5 13" id="KW-0732">Signal</keyword>
<dbReference type="EMBL" id="LWDL01000003">
    <property type="protein sequence ID" value="OQW54497.1"/>
    <property type="molecule type" value="Genomic_DNA"/>
</dbReference>
<evidence type="ECO:0000256" key="10">
    <source>
        <dbReference type="ARBA" id="ARBA00093448"/>
    </source>
</evidence>
<keyword evidence="3" id="KW-0645">Protease</keyword>
<dbReference type="GO" id="GO:0008237">
    <property type="term" value="F:metallopeptidase activity"/>
    <property type="evidence" value="ECO:0007669"/>
    <property type="project" value="UniProtKB-KW"/>
</dbReference>
<dbReference type="PANTHER" id="PTHR37425">
    <property type="match status" value="1"/>
</dbReference>
<dbReference type="Pfam" id="PF05951">
    <property type="entry name" value="Peptidase_M15_2"/>
    <property type="match status" value="1"/>
</dbReference>
<feature type="chain" id="PRO_5012032155" description="Murein endopeptidase K" evidence="13">
    <location>
        <begin position="22"/>
        <end position="520"/>
    </location>
</feature>